<evidence type="ECO:0000313" key="6">
    <source>
        <dbReference type="Proteomes" id="UP000807342"/>
    </source>
</evidence>
<dbReference type="GO" id="GO:0005576">
    <property type="term" value="C:extracellular region"/>
    <property type="evidence" value="ECO:0007669"/>
    <property type="project" value="UniProtKB-SubCell"/>
</dbReference>
<evidence type="ECO:0000256" key="2">
    <source>
        <dbReference type="ARBA" id="ARBA00010421"/>
    </source>
</evidence>
<sequence>MKFTSALVAFALAASSVVADPVRYDQTYDQKAGSLLSVACSNGENGLYPRYETFGDLPGFPYIGGAAAVTHWDSDKCGSCWKLTYTNTDGNKKSIYVTAVDFTATGFNIALTAMNDLTEGHAVDLGVVDVVSEEVDPSACGF</sequence>
<dbReference type="CDD" id="cd22778">
    <property type="entry name" value="DPBB_CEPL-like"/>
    <property type="match status" value="1"/>
</dbReference>
<feature type="signal peptide" evidence="4">
    <location>
        <begin position="1"/>
        <end position="19"/>
    </location>
</feature>
<keyword evidence="6" id="KW-1185">Reference proteome</keyword>
<evidence type="ECO:0000313" key="5">
    <source>
        <dbReference type="EMBL" id="KAF9449873.1"/>
    </source>
</evidence>
<dbReference type="OrthoDB" id="4898945at2759"/>
<gene>
    <name evidence="5" type="ORF">P691DRAFT_727234</name>
</gene>
<comment type="subcellular location">
    <subcellularLocation>
        <location evidence="1">Secreted</location>
    </subcellularLocation>
</comment>
<reference evidence="5" key="1">
    <citation type="submission" date="2020-11" db="EMBL/GenBank/DDBJ databases">
        <authorList>
            <consortium name="DOE Joint Genome Institute"/>
            <person name="Ahrendt S."/>
            <person name="Riley R."/>
            <person name="Andreopoulos W."/>
            <person name="Labutti K."/>
            <person name="Pangilinan J."/>
            <person name="Ruiz-Duenas F.J."/>
            <person name="Barrasa J.M."/>
            <person name="Sanchez-Garcia M."/>
            <person name="Camarero S."/>
            <person name="Miyauchi S."/>
            <person name="Serrano A."/>
            <person name="Linde D."/>
            <person name="Babiker R."/>
            <person name="Drula E."/>
            <person name="Ayuso-Fernandez I."/>
            <person name="Pacheco R."/>
            <person name="Padilla G."/>
            <person name="Ferreira P."/>
            <person name="Barriuso J."/>
            <person name="Kellner H."/>
            <person name="Castanera R."/>
            <person name="Alfaro M."/>
            <person name="Ramirez L."/>
            <person name="Pisabarro A.G."/>
            <person name="Kuo A."/>
            <person name="Tritt A."/>
            <person name="Lipzen A."/>
            <person name="He G."/>
            <person name="Yan M."/>
            <person name="Ng V."/>
            <person name="Cullen D."/>
            <person name="Martin F."/>
            <person name="Rosso M.-N."/>
            <person name="Henrissat B."/>
            <person name="Hibbett D."/>
            <person name="Martinez A.T."/>
            <person name="Grigoriev I.V."/>
        </authorList>
    </citation>
    <scope>NUCLEOTIDE SEQUENCE</scope>
    <source>
        <strain evidence="5">MF-IS2</strain>
    </source>
</reference>
<dbReference type="AlphaFoldDB" id="A0A9P6C657"/>
<dbReference type="Pfam" id="PF07249">
    <property type="entry name" value="Cerato-platanin"/>
    <property type="match status" value="1"/>
</dbReference>
<accession>A0A9P6C657</accession>
<comment type="similarity">
    <text evidence="2">Belongs to the cerato-platanin family.</text>
</comment>
<organism evidence="5 6">
    <name type="scientific">Macrolepiota fuliginosa MF-IS2</name>
    <dbReference type="NCBI Taxonomy" id="1400762"/>
    <lineage>
        <taxon>Eukaryota</taxon>
        <taxon>Fungi</taxon>
        <taxon>Dikarya</taxon>
        <taxon>Basidiomycota</taxon>
        <taxon>Agaricomycotina</taxon>
        <taxon>Agaricomycetes</taxon>
        <taxon>Agaricomycetidae</taxon>
        <taxon>Agaricales</taxon>
        <taxon>Agaricineae</taxon>
        <taxon>Agaricaceae</taxon>
        <taxon>Macrolepiota</taxon>
    </lineage>
</organism>
<dbReference type="InterPro" id="IPR010829">
    <property type="entry name" value="Cerato-platanin"/>
</dbReference>
<feature type="chain" id="PRO_5040348713" evidence="4">
    <location>
        <begin position="20"/>
        <end position="142"/>
    </location>
</feature>
<evidence type="ECO:0000256" key="4">
    <source>
        <dbReference type="SAM" id="SignalP"/>
    </source>
</evidence>
<dbReference type="Gene3D" id="2.40.40.10">
    <property type="entry name" value="RlpA-like domain"/>
    <property type="match status" value="1"/>
</dbReference>
<comment type="caution">
    <text evidence="5">The sequence shown here is derived from an EMBL/GenBank/DDBJ whole genome shotgun (WGS) entry which is preliminary data.</text>
</comment>
<dbReference type="Proteomes" id="UP000807342">
    <property type="component" value="Unassembled WGS sequence"/>
</dbReference>
<dbReference type="EMBL" id="MU151118">
    <property type="protein sequence ID" value="KAF9449873.1"/>
    <property type="molecule type" value="Genomic_DNA"/>
</dbReference>
<dbReference type="SUPFAM" id="SSF50685">
    <property type="entry name" value="Barwin-like endoglucanases"/>
    <property type="match status" value="1"/>
</dbReference>
<evidence type="ECO:0000256" key="3">
    <source>
        <dbReference type="ARBA" id="ARBA00022525"/>
    </source>
</evidence>
<dbReference type="InterPro" id="IPR036908">
    <property type="entry name" value="RlpA-like_sf"/>
</dbReference>
<keyword evidence="4" id="KW-0732">Signal</keyword>
<proteinExistence type="inferred from homology"/>
<keyword evidence="3" id="KW-0964">Secreted</keyword>
<evidence type="ECO:0000256" key="1">
    <source>
        <dbReference type="ARBA" id="ARBA00004613"/>
    </source>
</evidence>
<name>A0A9P6C657_9AGAR</name>
<protein>
    <submittedName>
        <fullName evidence="5">Secreted protein 1</fullName>
    </submittedName>
</protein>